<dbReference type="GO" id="GO:0005524">
    <property type="term" value="F:ATP binding"/>
    <property type="evidence" value="ECO:0007669"/>
    <property type="project" value="UniProtKB-KW"/>
</dbReference>
<dbReference type="InterPro" id="IPR003593">
    <property type="entry name" value="AAA+_ATPase"/>
</dbReference>
<organism evidence="5 6">
    <name type="scientific">Ruminiclostridium sufflavum DSM 19573</name>
    <dbReference type="NCBI Taxonomy" id="1121337"/>
    <lineage>
        <taxon>Bacteria</taxon>
        <taxon>Bacillati</taxon>
        <taxon>Bacillota</taxon>
        <taxon>Clostridia</taxon>
        <taxon>Eubacteriales</taxon>
        <taxon>Oscillospiraceae</taxon>
        <taxon>Ruminiclostridium</taxon>
    </lineage>
</organism>
<feature type="domain" description="ABC transporter" evidence="4">
    <location>
        <begin position="320"/>
        <end position="518"/>
    </location>
</feature>
<dbReference type="CDD" id="cd03221">
    <property type="entry name" value="ABCF_EF-3"/>
    <property type="match status" value="2"/>
</dbReference>
<dbReference type="InterPro" id="IPR032781">
    <property type="entry name" value="ABC_tran_Xtn"/>
</dbReference>
<dbReference type="SUPFAM" id="SSF52540">
    <property type="entry name" value="P-loop containing nucleoside triphosphate hydrolases"/>
    <property type="match status" value="2"/>
</dbReference>
<dbReference type="OrthoDB" id="9801441at2"/>
<dbReference type="InterPro" id="IPR027417">
    <property type="entry name" value="P-loop_NTPase"/>
</dbReference>
<dbReference type="Pfam" id="PF12848">
    <property type="entry name" value="ABC_tran_Xtn"/>
    <property type="match status" value="1"/>
</dbReference>
<evidence type="ECO:0000313" key="5">
    <source>
        <dbReference type="EMBL" id="PYG88736.1"/>
    </source>
</evidence>
<dbReference type="AlphaFoldDB" id="A0A318XRI5"/>
<dbReference type="SMART" id="SM00382">
    <property type="entry name" value="AAA"/>
    <property type="match status" value="2"/>
</dbReference>
<reference evidence="5 6" key="1">
    <citation type="submission" date="2018-06" db="EMBL/GenBank/DDBJ databases">
        <title>Genomic Encyclopedia of Type Strains, Phase I: the one thousand microbial genomes (KMG-I) project.</title>
        <authorList>
            <person name="Kyrpides N."/>
        </authorList>
    </citation>
    <scope>NUCLEOTIDE SEQUENCE [LARGE SCALE GENOMIC DNA]</scope>
    <source>
        <strain evidence="5 6">DSM 19573</strain>
    </source>
</reference>
<comment type="caution">
    <text evidence="5">The sequence shown here is derived from an EMBL/GenBank/DDBJ whole genome shotgun (WGS) entry which is preliminary data.</text>
</comment>
<dbReference type="EMBL" id="QKMR01000005">
    <property type="protein sequence ID" value="PYG88736.1"/>
    <property type="molecule type" value="Genomic_DNA"/>
</dbReference>
<dbReference type="PANTHER" id="PTHR42855">
    <property type="entry name" value="ABC TRANSPORTER ATP-BINDING SUBUNIT"/>
    <property type="match status" value="1"/>
</dbReference>
<evidence type="ECO:0000256" key="2">
    <source>
        <dbReference type="ARBA" id="ARBA00022840"/>
    </source>
</evidence>
<dbReference type="RefSeq" id="WP_110461159.1">
    <property type="nucleotide sequence ID" value="NZ_QKMR01000005.1"/>
</dbReference>
<dbReference type="FunFam" id="3.40.50.300:FF:000011">
    <property type="entry name" value="Putative ABC transporter ATP-binding component"/>
    <property type="match status" value="1"/>
</dbReference>
<evidence type="ECO:0000256" key="3">
    <source>
        <dbReference type="SAM" id="Coils"/>
    </source>
</evidence>
<dbReference type="Pfam" id="PF00005">
    <property type="entry name" value="ABC_tran"/>
    <property type="match status" value="2"/>
</dbReference>
<keyword evidence="3" id="KW-0175">Coiled coil</keyword>
<keyword evidence="2" id="KW-0067">ATP-binding</keyword>
<dbReference type="Proteomes" id="UP000248132">
    <property type="component" value="Unassembled WGS sequence"/>
</dbReference>
<dbReference type="InterPro" id="IPR051309">
    <property type="entry name" value="ABCF_ATPase"/>
</dbReference>
<keyword evidence="1" id="KW-0547">Nucleotide-binding</keyword>
<name>A0A318XRI5_9FIRM</name>
<feature type="coiled-coil region" evidence="3">
    <location>
        <begin position="255"/>
        <end position="282"/>
    </location>
</feature>
<dbReference type="PROSITE" id="PS50893">
    <property type="entry name" value="ABC_TRANSPORTER_2"/>
    <property type="match status" value="2"/>
</dbReference>
<dbReference type="InterPro" id="IPR003439">
    <property type="entry name" value="ABC_transporter-like_ATP-bd"/>
</dbReference>
<accession>A0A318XRI5</accession>
<sequence length="518" mass="58894">MSILTVENVSHGFGARTILEDASFRLLKGEHVGLVGANGEGKSTFLNIITGKLMPDEGKVEWCNRITTGYLDQHTVLTPGKTIRETLREAFQHMFDLEQEMLSIYEKMGEASESELNSMMEDVGELQNELEHSGFYILDSKIEEVANGLGLGDIGLETDVSNLSGGQRTKVLLTKLLLQSPMILILDEPTNFLDENHIIWLKNYLKNYENAFILVSHDIPFLNDVVNVIYHVENAVLTRYAGNYDEFQRMYQLSKQQTQQAYEKQQKEIERLEDFVARNKARAATANMAKSRQKKLDKMELINKVQEKVKPIFKFREARASGRYIFRTDNLIIGYEEALTGMLNIALERGQKVAVKGVNGLGKSTLLKTLLGIQRPFGGEVVLDDYLYPGYFEQEGERYNTKTALEEVWKEYPGLSNAEVRGALAKCGLTTEHITSQMMVLSGGENAKVRLCKLMLKEVNWLILDEPTNHLDVDAKEELKRALAEFKGTVLLVCHEPEFYEDWVTDVWNVEDWTTKIV</sequence>
<evidence type="ECO:0000259" key="4">
    <source>
        <dbReference type="PROSITE" id="PS50893"/>
    </source>
</evidence>
<protein>
    <submittedName>
        <fullName evidence="5">ATPase subunit of ABC transporter with duplicated ATPase domains</fullName>
    </submittedName>
</protein>
<keyword evidence="6" id="KW-1185">Reference proteome</keyword>
<dbReference type="FunFam" id="3.40.50.300:FF:000905">
    <property type="entry name" value="Heme ABC transporter ATP-binding protein"/>
    <property type="match status" value="1"/>
</dbReference>
<evidence type="ECO:0000313" key="6">
    <source>
        <dbReference type="Proteomes" id="UP000248132"/>
    </source>
</evidence>
<dbReference type="Gene3D" id="3.40.50.300">
    <property type="entry name" value="P-loop containing nucleotide triphosphate hydrolases"/>
    <property type="match status" value="2"/>
</dbReference>
<gene>
    <name evidence="5" type="ORF">LY28_01090</name>
</gene>
<evidence type="ECO:0000256" key="1">
    <source>
        <dbReference type="ARBA" id="ARBA00022741"/>
    </source>
</evidence>
<feature type="domain" description="ABC transporter" evidence="4">
    <location>
        <begin position="4"/>
        <end position="259"/>
    </location>
</feature>
<dbReference type="GO" id="GO:0016887">
    <property type="term" value="F:ATP hydrolysis activity"/>
    <property type="evidence" value="ECO:0007669"/>
    <property type="project" value="InterPro"/>
</dbReference>
<proteinExistence type="predicted"/>
<dbReference type="PANTHER" id="PTHR42855:SF2">
    <property type="entry name" value="DRUG RESISTANCE ABC TRANSPORTER,ATP-BINDING PROTEIN"/>
    <property type="match status" value="1"/>
</dbReference>